<name>A0A3Q7E8C3_SOLLC</name>
<reference evidence="2" key="2">
    <citation type="submission" date="2019-01" db="UniProtKB">
        <authorList>
            <consortium name="EnsemblPlants"/>
        </authorList>
    </citation>
    <scope>IDENTIFICATION</scope>
    <source>
        <strain evidence="2">cv. Heinz 1706</strain>
    </source>
</reference>
<dbReference type="Gramene" id="Solyc01g007210.3.1">
    <property type="protein sequence ID" value="Solyc01g007210.3.1"/>
    <property type="gene ID" value="Solyc01g007210.3"/>
</dbReference>
<dbReference type="AlphaFoldDB" id="A0A3Q7E8C3"/>
<sequence>MDFSKDIEKQKSNMGYPSMARHNQYISHQQTIPSSYDNSSFIMPSTYYNYPNNNNHNNNSYN</sequence>
<evidence type="ECO:0000313" key="2">
    <source>
        <dbReference type="EnsemblPlants" id="Solyc01g007210.3.1"/>
    </source>
</evidence>
<evidence type="ECO:0000313" key="3">
    <source>
        <dbReference type="Proteomes" id="UP000004994"/>
    </source>
</evidence>
<keyword evidence="3" id="KW-1185">Reference proteome</keyword>
<proteinExistence type="predicted"/>
<feature type="compositionally biased region" description="Basic and acidic residues" evidence="1">
    <location>
        <begin position="1"/>
        <end position="11"/>
    </location>
</feature>
<accession>A0A3Q7E8C3</accession>
<dbReference type="InParanoid" id="A0A3Q7E8C3"/>
<reference evidence="2" key="1">
    <citation type="journal article" date="2012" name="Nature">
        <title>The tomato genome sequence provides insights into fleshy fruit evolution.</title>
        <authorList>
            <consortium name="Tomato Genome Consortium"/>
        </authorList>
    </citation>
    <scope>NUCLEOTIDE SEQUENCE [LARGE SCALE GENOMIC DNA]</scope>
    <source>
        <strain evidence="2">cv. Heinz 1706</strain>
    </source>
</reference>
<dbReference type="Proteomes" id="UP000004994">
    <property type="component" value="Chromosome 1"/>
</dbReference>
<protein>
    <submittedName>
        <fullName evidence="2">Uncharacterized protein</fullName>
    </submittedName>
</protein>
<evidence type="ECO:0000256" key="1">
    <source>
        <dbReference type="SAM" id="MobiDB-lite"/>
    </source>
</evidence>
<dbReference type="PaxDb" id="4081-Solyc01g007210.2.1"/>
<feature type="region of interest" description="Disordered" evidence="1">
    <location>
        <begin position="1"/>
        <end position="31"/>
    </location>
</feature>
<organism evidence="2">
    <name type="scientific">Solanum lycopersicum</name>
    <name type="common">Tomato</name>
    <name type="synonym">Lycopersicon esculentum</name>
    <dbReference type="NCBI Taxonomy" id="4081"/>
    <lineage>
        <taxon>Eukaryota</taxon>
        <taxon>Viridiplantae</taxon>
        <taxon>Streptophyta</taxon>
        <taxon>Embryophyta</taxon>
        <taxon>Tracheophyta</taxon>
        <taxon>Spermatophyta</taxon>
        <taxon>Magnoliopsida</taxon>
        <taxon>eudicotyledons</taxon>
        <taxon>Gunneridae</taxon>
        <taxon>Pentapetalae</taxon>
        <taxon>asterids</taxon>
        <taxon>lamiids</taxon>
        <taxon>Solanales</taxon>
        <taxon>Solanaceae</taxon>
        <taxon>Solanoideae</taxon>
        <taxon>Solaneae</taxon>
        <taxon>Solanum</taxon>
        <taxon>Solanum subgen. Lycopersicon</taxon>
    </lineage>
</organism>
<dbReference type="EnsemblPlants" id="Solyc01g007210.3.1">
    <property type="protein sequence ID" value="Solyc01g007210.3.1"/>
    <property type="gene ID" value="Solyc01g007210.3"/>
</dbReference>